<evidence type="ECO:0000313" key="1">
    <source>
        <dbReference type="EMBL" id="THG47291.1"/>
    </source>
</evidence>
<reference evidence="1" key="1">
    <citation type="submission" date="2019-04" db="EMBL/GenBank/DDBJ databases">
        <title>Microbes associate with the intestines of laboratory mice.</title>
        <authorList>
            <person name="Navarre W."/>
            <person name="Wong E."/>
            <person name="Huang K.C."/>
            <person name="Tropini C."/>
            <person name="Ng K."/>
            <person name="Yu B."/>
        </authorList>
    </citation>
    <scope>NUCLEOTIDE SEQUENCE</scope>
    <source>
        <strain evidence="1">NM86_A22</strain>
    </source>
</reference>
<dbReference type="EMBL" id="SSTG01000098">
    <property type="protein sequence ID" value="THG47291.1"/>
    <property type="molecule type" value="Genomic_DNA"/>
</dbReference>
<keyword evidence="2" id="KW-1185">Reference proteome</keyword>
<gene>
    <name evidence="1" type="ORF">E5990_07815</name>
</gene>
<comment type="caution">
    <text evidence="1">The sequence shown here is derived from an EMBL/GenBank/DDBJ whole genome shotgun (WGS) entry which is preliminary data.</text>
</comment>
<name>A0AC61S4C0_9BACT</name>
<protein>
    <submittedName>
        <fullName evidence="1">Uncharacterized protein</fullName>
    </submittedName>
</protein>
<accession>A0AC61S4C0</accession>
<organism evidence="1 2">
    <name type="scientific">Muribaculum caecicola</name>
    <dbReference type="NCBI Taxonomy" id="3038144"/>
    <lineage>
        <taxon>Bacteria</taxon>
        <taxon>Pseudomonadati</taxon>
        <taxon>Bacteroidota</taxon>
        <taxon>Bacteroidia</taxon>
        <taxon>Bacteroidales</taxon>
        <taxon>Muribaculaceae</taxon>
        <taxon>Muribaculum</taxon>
    </lineage>
</organism>
<evidence type="ECO:0000313" key="2">
    <source>
        <dbReference type="Proteomes" id="UP000305401"/>
    </source>
</evidence>
<dbReference type="Proteomes" id="UP000305401">
    <property type="component" value="Unassembled WGS sequence"/>
</dbReference>
<sequence>MATKRQLKKAIKRTCGYLAGECIISQQFIPGIDKEKLDDAIFEVADLQYDTVRAVSFSFDKTPKSFNSALEYNKARRAYFKKAYKNITDKFNEGIDKVVSIMNTALPASKNAE</sequence>
<proteinExistence type="predicted"/>